<gene>
    <name evidence="16" type="ORF">L284_19665</name>
</gene>
<dbReference type="PANTHER" id="PTHR32552:SF81">
    <property type="entry name" value="TONB-DEPENDENT OUTER MEMBRANE RECEPTOR"/>
    <property type="match status" value="1"/>
</dbReference>
<dbReference type="GO" id="GO:0006826">
    <property type="term" value="P:iron ion transport"/>
    <property type="evidence" value="ECO:0007669"/>
    <property type="project" value="UniProtKB-KW"/>
</dbReference>
<evidence type="ECO:0000256" key="11">
    <source>
        <dbReference type="PROSITE-ProRule" id="PRU01360"/>
    </source>
</evidence>
<evidence type="ECO:0000256" key="12">
    <source>
        <dbReference type="RuleBase" id="RU003357"/>
    </source>
</evidence>
<keyword evidence="13" id="KW-0732">Signal</keyword>
<evidence type="ECO:0000256" key="9">
    <source>
        <dbReference type="ARBA" id="ARBA00023136"/>
    </source>
</evidence>
<keyword evidence="4" id="KW-0410">Iron transport</keyword>
<name>T0H8X3_9SPHN</name>
<organism evidence="16 17">
    <name type="scientific">Novosphingobium lindaniclasticum LE124</name>
    <dbReference type="NCBI Taxonomy" id="1096930"/>
    <lineage>
        <taxon>Bacteria</taxon>
        <taxon>Pseudomonadati</taxon>
        <taxon>Pseudomonadota</taxon>
        <taxon>Alphaproteobacteria</taxon>
        <taxon>Sphingomonadales</taxon>
        <taxon>Sphingomonadaceae</taxon>
        <taxon>Novosphingobium</taxon>
    </lineage>
</organism>
<dbReference type="InterPro" id="IPR012910">
    <property type="entry name" value="Plug_dom"/>
</dbReference>
<dbReference type="PROSITE" id="PS52016">
    <property type="entry name" value="TONB_DEPENDENT_REC_3"/>
    <property type="match status" value="1"/>
</dbReference>
<protein>
    <recommendedName>
        <fullName evidence="18">TonB-denpendent receptor</fullName>
    </recommendedName>
</protein>
<dbReference type="OrthoDB" id="7614057at2"/>
<keyword evidence="2 11" id="KW-0813">Transport</keyword>
<evidence type="ECO:0000256" key="7">
    <source>
        <dbReference type="ARBA" id="ARBA00023065"/>
    </source>
</evidence>
<proteinExistence type="inferred from homology"/>
<dbReference type="GO" id="GO:0009279">
    <property type="term" value="C:cell outer membrane"/>
    <property type="evidence" value="ECO:0007669"/>
    <property type="project" value="UniProtKB-SubCell"/>
</dbReference>
<feature type="chain" id="PRO_5004576242" description="TonB-denpendent receptor" evidence="13">
    <location>
        <begin position="26"/>
        <end position="720"/>
    </location>
</feature>
<dbReference type="Gene3D" id="2.40.170.20">
    <property type="entry name" value="TonB-dependent receptor, beta-barrel domain"/>
    <property type="match status" value="1"/>
</dbReference>
<reference evidence="16 17" key="1">
    <citation type="journal article" date="2013" name="Genome Announc.">
        <title>Genome Sequence of Novosphingobium lindaniclasticum LE124T, Isolated from a Hexachlorocyclohexane Dumpsite.</title>
        <authorList>
            <person name="Saxena A."/>
            <person name="Nayyar N."/>
            <person name="Sangwan N."/>
            <person name="Kumari R."/>
            <person name="Khurana J.P."/>
            <person name="Lal R."/>
        </authorList>
    </citation>
    <scope>NUCLEOTIDE SEQUENCE [LARGE SCALE GENOMIC DNA]</scope>
    <source>
        <strain evidence="16 17">LE124</strain>
    </source>
</reference>
<feature type="signal peptide" evidence="13">
    <location>
        <begin position="1"/>
        <end position="25"/>
    </location>
</feature>
<sequence length="720" mass="78643">MKRFKLHTALGLFLTGTGVPVVAIAQTSVTDAGSATASSLSEDIIVTAQKDRQTLQRTPAAITAIQSTEIVTRGITDLVSVQNFVPSARIQAQGASVEVYIRGIGTTNDFANTEPPVAFAINGVYVPREAMSTPFFDIDQIEILPGPQGTLYGRSAIGGIVNVTLKRPTHEWETQAIGEVGNYGLFHGTLVQNIPVSDNFALRAGVDYTNRNGYQKSGASAADDLAGRLSALYTPTENFSAYVWGFLTRKRGTATNLVNKGFNPVTGQVDGKSFLHNDPWDDTLTGPLLEPYTALFGPVKSFPVDYDGLSVGAQFDLTLGDVTISAIPAYTSVDSKINYFLGSLFAVYNAKIKAYSNELRASGDSGRMKWQAGVNVYRQVNSDVTGIPPIFINYNYRNRSKGVGIYAQATYSITDEFRITGGGRYSSDSRTGRGVTAQAAFDYSSNAPWTADVKSNHLDWKVGLEYDATDKVLLYATVQSGYQPATYNSTPDTDSFDNRVDSSTIIAYTAGFKSRMFDNKLTLNSEFFYYDYKNLPLQGYDPDLLFNPIFNSQKVEIYGNQTDIIFRPTRNDNLSASIGYLHARQTEAIVPSSPFFGKAAGLDVSGLQMMNAPTWTITASYSHDFQLSRGYVRAFVGTRYESDFYGSYTHGIGSRQKAYFMSDANLTYHDEQGGWSLGAWIKNIENEAVQSALGLGGTPGPAITFLQAPRTYGLRATFDF</sequence>
<evidence type="ECO:0000256" key="13">
    <source>
        <dbReference type="SAM" id="SignalP"/>
    </source>
</evidence>
<dbReference type="InterPro" id="IPR039426">
    <property type="entry name" value="TonB-dep_rcpt-like"/>
</dbReference>
<keyword evidence="7" id="KW-0406">Ion transport</keyword>
<evidence type="ECO:0008006" key="18">
    <source>
        <dbReference type="Google" id="ProtNLM"/>
    </source>
</evidence>
<dbReference type="InterPro" id="IPR000531">
    <property type="entry name" value="Beta-barrel_TonB"/>
</dbReference>
<keyword evidence="8 12" id="KW-0798">TonB box</keyword>
<evidence type="ECO:0000256" key="6">
    <source>
        <dbReference type="ARBA" id="ARBA00023004"/>
    </source>
</evidence>
<keyword evidence="5 11" id="KW-0812">Transmembrane</keyword>
<dbReference type="InterPro" id="IPR036942">
    <property type="entry name" value="Beta-barrel_TonB_sf"/>
</dbReference>
<evidence type="ECO:0000313" key="16">
    <source>
        <dbReference type="EMBL" id="EQB09462.1"/>
    </source>
</evidence>
<keyword evidence="3 11" id="KW-1134">Transmembrane beta strand</keyword>
<dbReference type="eggNOG" id="COG4774">
    <property type="taxonomic scope" value="Bacteria"/>
</dbReference>
<feature type="domain" description="TonB-dependent receptor-like beta-barrel" evidence="14">
    <location>
        <begin position="274"/>
        <end position="684"/>
    </location>
</feature>
<evidence type="ECO:0000256" key="3">
    <source>
        <dbReference type="ARBA" id="ARBA00022452"/>
    </source>
</evidence>
<dbReference type="PANTHER" id="PTHR32552">
    <property type="entry name" value="FERRICHROME IRON RECEPTOR-RELATED"/>
    <property type="match status" value="1"/>
</dbReference>
<dbReference type="Proteomes" id="UP000015527">
    <property type="component" value="Unassembled WGS sequence"/>
</dbReference>
<evidence type="ECO:0000256" key="10">
    <source>
        <dbReference type="ARBA" id="ARBA00023237"/>
    </source>
</evidence>
<dbReference type="RefSeq" id="WP_021235667.1">
    <property type="nucleotide sequence ID" value="NZ_ATHL01000132.1"/>
</dbReference>
<dbReference type="Pfam" id="PF00593">
    <property type="entry name" value="TonB_dep_Rec_b-barrel"/>
    <property type="match status" value="1"/>
</dbReference>
<keyword evidence="10 11" id="KW-0998">Cell outer membrane</keyword>
<evidence type="ECO:0000256" key="2">
    <source>
        <dbReference type="ARBA" id="ARBA00022448"/>
    </source>
</evidence>
<dbReference type="AlphaFoldDB" id="T0H8X3"/>
<evidence type="ECO:0000256" key="5">
    <source>
        <dbReference type="ARBA" id="ARBA00022692"/>
    </source>
</evidence>
<keyword evidence="9 11" id="KW-0472">Membrane</keyword>
<dbReference type="SUPFAM" id="SSF56935">
    <property type="entry name" value="Porins"/>
    <property type="match status" value="1"/>
</dbReference>
<evidence type="ECO:0000259" key="15">
    <source>
        <dbReference type="Pfam" id="PF07715"/>
    </source>
</evidence>
<evidence type="ECO:0000256" key="8">
    <source>
        <dbReference type="ARBA" id="ARBA00023077"/>
    </source>
</evidence>
<comment type="caution">
    <text evidence="16">The sequence shown here is derived from an EMBL/GenBank/DDBJ whole genome shotgun (WGS) entry which is preliminary data.</text>
</comment>
<comment type="subcellular location">
    <subcellularLocation>
        <location evidence="1 11">Cell outer membrane</location>
        <topology evidence="1 11">Multi-pass membrane protein</topology>
    </subcellularLocation>
</comment>
<evidence type="ECO:0000313" key="17">
    <source>
        <dbReference type="Proteomes" id="UP000015527"/>
    </source>
</evidence>
<accession>T0H8X3</accession>
<evidence type="ECO:0000256" key="4">
    <source>
        <dbReference type="ARBA" id="ARBA00022496"/>
    </source>
</evidence>
<feature type="domain" description="TonB-dependent receptor plug" evidence="15">
    <location>
        <begin position="55"/>
        <end position="160"/>
    </location>
</feature>
<dbReference type="PATRIC" id="fig|1096930.3.peg.3868"/>
<dbReference type="EMBL" id="ATHL01000132">
    <property type="protein sequence ID" value="EQB09462.1"/>
    <property type="molecule type" value="Genomic_DNA"/>
</dbReference>
<keyword evidence="6" id="KW-0408">Iron</keyword>
<comment type="similarity">
    <text evidence="11 12">Belongs to the TonB-dependent receptor family.</text>
</comment>
<dbReference type="Pfam" id="PF07715">
    <property type="entry name" value="Plug"/>
    <property type="match status" value="1"/>
</dbReference>
<keyword evidence="17" id="KW-1185">Reference proteome</keyword>
<evidence type="ECO:0000256" key="1">
    <source>
        <dbReference type="ARBA" id="ARBA00004571"/>
    </source>
</evidence>
<evidence type="ECO:0000259" key="14">
    <source>
        <dbReference type="Pfam" id="PF00593"/>
    </source>
</evidence>